<dbReference type="InterPro" id="IPR058031">
    <property type="entry name" value="AAA_lid_NorR"/>
</dbReference>
<dbReference type="InterPro" id="IPR025662">
    <property type="entry name" value="Sigma_54_int_dom_ATP-bd_1"/>
</dbReference>
<dbReference type="AlphaFoldDB" id="A0A239J6E9"/>
<dbReference type="EMBL" id="FZOJ01000033">
    <property type="protein sequence ID" value="SNT01616.1"/>
    <property type="molecule type" value="Genomic_DNA"/>
</dbReference>
<dbReference type="Pfam" id="PF25601">
    <property type="entry name" value="AAA_lid_14"/>
    <property type="match status" value="1"/>
</dbReference>
<dbReference type="Gene3D" id="1.10.10.60">
    <property type="entry name" value="Homeodomain-like"/>
    <property type="match status" value="1"/>
</dbReference>
<protein>
    <recommendedName>
        <fullName evidence="4">HTH-type transcriptional regulatory protein TyrR</fullName>
    </recommendedName>
</protein>
<dbReference type="NCBIfam" id="TIGR00229">
    <property type="entry name" value="sensory_box"/>
    <property type="match status" value="1"/>
</dbReference>
<dbReference type="PANTHER" id="PTHR32071">
    <property type="entry name" value="TRANSCRIPTIONAL REGULATORY PROTEIN"/>
    <property type="match status" value="1"/>
</dbReference>
<dbReference type="CDD" id="cd00009">
    <property type="entry name" value="AAA"/>
    <property type="match status" value="1"/>
</dbReference>
<dbReference type="PANTHER" id="PTHR32071:SF57">
    <property type="entry name" value="C4-DICARBOXYLATE TRANSPORT TRANSCRIPTIONAL REGULATORY PROTEIN DCTD"/>
    <property type="match status" value="1"/>
</dbReference>
<feature type="domain" description="PAC" evidence="8">
    <location>
        <begin position="87"/>
        <end position="138"/>
    </location>
</feature>
<dbReference type="PROSITE" id="PS50045">
    <property type="entry name" value="SIGMA54_INTERACT_4"/>
    <property type="match status" value="1"/>
</dbReference>
<evidence type="ECO:0000256" key="1">
    <source>
        <dbReference type="ARBA" id="ARBA00022741"/>
    </source>
</evidence>
<dbReference type="Gene3D" id="3.30.450.20">
    <property type="entry name" value="PAS domain"/>
    <property type="match status" value="1"/>
</dbReference>
<sequence length="471" mass="54673">MEEKEKDFLLQELKQYKEIYEESKLILDSTVDFISIADDKGVFLRISKGAEENFGVSDDEILGQSAYLLEKKGIIDKSMTVVVIESKQKEFSIQRTRTGKIFMVTGIPMFDEVGNLKKAINISRDITEVEKLNHRLKETEELLDWYREELHRKQELQENFIIGENPIMKKVLNLIKQVSTVDATVLLQGETGVGKSLIAKTIHKMSHRREKPFIQVNCGAITESLLESELFGYSEGAFTGALREGKKGFFEIANKGTLFLDEIAEIPLHLQVKLLHALEEQEIYKVGGSTPINIDIRILVATNKDLRQMVKEGKFREDLYYRLNVLPVYIPPLRERVEDIPILTHFFLKKYNEKYCTNKKLTLESHNTLTSHFWQGNIRELENAIERLVITCDKDYIESEYIYHNLFNIKEEPNIEVRGIIPLKEATKEVERQLLLKAFKKYKTTRKISEILEVDQSTVAKKLKIIKEQKR</sequence>
<dbReference type="InterPro" id="IPR009057">
    <property type="entry name" value="Homeodomain-like_sf"/>
</dbReference>
<dbReference type="SUPFAM" id="SSF46689">
    <property type="entry name" value="Homeodomain-like"/>
    <property type="match status" value="1"/>
</dbReference>
<keyword evidence="2" id="KW-0058">Aromatic hydrocarbons catabolism</keyword>
<dbReference type="Pfam" id="PF00158">
    <property type="entry name" value="Sigma54_activat"/>
    <property type="match status" value="1"/>
</dbReference>
<dbReference type="InterPro" id="IPR030828">
    <property type="entry name" value="HTH_TyrR"/>
</dbReference>
<keyword evidence="1" id="KW-0547">Nucleotide-binding</keyword>
<dbReference type="SUPFAM" id="SSF55785">
    <property type="entry name" value="PYP-like sensor domain (PAS domain)"/>
    <property type="match status" value="1"/>
</dbReference>
<dbReference type="PROSITE" id="PS00676">
    <property type="entry name" value="SIGMA54_INTERACT_2"/>
    <property type="match status" value="1"/>
</dbReference>
<dbReference type="SMART" id="SM00382">
    <property type="entry name" value="AAA"/>
    <property type="match status" value="1"/>
</dbReference>
<dbReference type="GO" id="GO:0006355">
    <property type="term" value="P:regulation of DNA-templated transcription"/>
    <property type="evidence" value="ECO:0007669"/>
    <property type="project" value="InterPro"/>
</dbReference>
<evidence type="ECO:0000256" key="2">
    <source>
        <dbReference type="ARBA" id="ARBA00022797"/>
    </source>
</evidence>
<evidence type="ECO:0000256" key="3">
    <source>
        <dbReference type="ARBA" id="ARBA00022840"/>
    </source>
</evidence>
<proteinExistence type="predicted"/>
<dbReference type="Gene3D" id="3.40.50.300">
    <property type="entry name" value="P-loop containing nucleotide triphosphate hydrolases"/>
    <property type="match status" value="1"/>
</dbReference>
<dbReference type="InterPro" id="IPR035965">
    <property type="entry name" value="PAS-like_dom_sf"/>
</dbReference>
<dbReference type="InterPro" id="IPR000014">
    <property type="entry name" value="PAS"/>
</dbReference>
<dbReference type="Proteomes" id="UP000198304">
    <property type="component" value="Unassembled WGS sequence"/>
</dbReference>
<dbReference type="Pfam" id="PF13426">
    <property type="entry name" value="PAS_9"/>
    <property type="match status" value="1"/>
</dbReference>
<organism evidence="9 10">
    <name type="scientific">Anaerovirgula multivorans</name>
    <dbReference type="NCBI Taxonomy" id="312168"/>
    <lineage>
        <taxon>Bacteria</taxon>
        <taxon>Bacillati</taxon>
        <taxon>Bacillota</taxon>
        <taxon>Clostridia</taxon>
        <taxon>Peptostreptococcales</taxon>
        <taxon>Natronincolaceae</taxon>
        <taxon>Anaerovirgula</taxon>
    </lineage>
</organism>
<evidence type="ECO:0000259" key="6">
    <source>
        <dbReference type="PROSITE" id="PS50045"/>
    </source>
</evidence>
<dbReference type="GO" id="GO:0005524">
    <property type="term" value="F:ATP binding"/>
    <property type="evidence" value="ECO:0007669"/>
    <property type="project" value="UniProtKB-KW"/>
</dbReference>
<feature type="domain" description="PAS" evidence="7">
    <location>
        <begin position="19"/>
        <end position="70"/>
    </location>
</feature>
<feature type="domain" description="Sigma-54 factor interaction" evidence="6">
    <location>
        <begin position="161"/>
        <end position="390"/>
    </location>
</feature>
<evidence type="ECO:0000256" key="4">
    <source>
        <dbReference type="ARBA" id="ARBA00029500"/>
    </source>
</evidence>
<keyword evidence="5" id="KW-0175">Coiled coil</keyword>
<dbReference type="InterPro" id="IPR003593">
    <property type="entry name" value="AAA+_ATPase"/>
</dbReference>
<dbReference type="RefSeq" id="WP_089284886.1">
    <property type="nucleotide sequence ID" value="NZ_FZOJ01000033.1"/>
</dbReference>
<keyword evidence="10" id="KW-1185">Reference proteome</keyword>
<dbReference type="CDD" id="cd00130">
    <property type="entry name" value="PAS"/>
    <property type="match status" value="1"/>
</dbReference>
<reference evidence="9 10" key="1">
    <citation type="submission" date="2017-06" db="EMBL/GenBank/DDBJ databases">
        <authorList>
            <person name="Kim H.J."/>
            <person name="Triplett B.A."/>
        </authorList>
    </citation>
    <scope>NUCLEOTIDE SEQUENCE [LARGE SCALE GENOMIC DNA]</scope>
    <source>
        <strain evidence="9 10">SCA</strain>
    </source>
</reference>
<evidence type="ECO:0000259" key="8">
    <source>
        <dbReference type="PROSITE" id="PS50113"/>
    </source>
</evidence>
<gene>
    <name evidence="9" type="ORF">SAMN05446037_103352</name>
</gene>
<dbReference type="InterPro" id="IPR002078">
    <property type="entry name" value="Sigma_54_int"/>
</dbReference>
<accession>A0A239J6E9</accession>
<keyword evidence="3" id="KW-0067">ATP-binding</keyword>
<dbReference type="InterPro" id="IPR027417">
    <property type="entry name" value="P-loop_NTPase"/>
</dbReference>
<dbReference type="GO" id="GO:0003677">
    <property type="term" value="F:DNA binding"/>
    <property type="evidence" value="ECO:0007669"/>
    <property type="project" value="UniProtKB-KW"/>
</dbReference>
<evidence type="ECO:0000259" key="7">
    <source>
        <dbReference type="PROSITE" id="PS50112"/>
    </source>
</evidence>
<dbReference type="InterPro" id="IPR025943">
    <property type="entry name" value="Sigma_54_int_dom_ATP-bd_2"/>
</dbReference>
<dbReference type="FunFam" id="3.40.50.300:FF:000006">
    <property type="entry name" value="DNA-binding transcriptional regulator NtrC"/>
    <property type="match status" value="1"/>
</dbReference>
<dbReference type="Gene3D" id="1.10.8.60">
    <property type="match status" value="1"/>
</dbReference>
<dbReference type="PROSITE" id="PS50112">
    <property type="entry name" value="PAS"/>
    <property type="match status" value="1"/>
</dbReference>
<evidence type="ECO:0000313" key="9">
    <source>
        <dbReference type="EMBL" id="SNT01616.1"/>
    </source>
</evidence>
<evidence type="ECO:0000313" key="10">
    <source>
        <dbReference type="Proteomes" id="UP000198304"/>
    </source>
</evidence>
<dbReference type="SUPFAM" id="SSF52540">
    <property type="entry name" value="P-loop containing nucleoside triphosphate hydrolases"/>
    <property type="match status" value="1"/>
</dbReference>
<dbReference type="OrthoDB" id="9803970at2"/>
<dbReference type="PROSITE" id="PS50113">
    <property type="entry name" value="PAC"/>
    <property type="match status" value="1"/>
</dbReference>
<dbReference type="Pfam" id="PF18024">
    <property type="entry name" value="HTH_50"/>
    <property type="match status" value="1"/>
</dbReference>
<dbReference type="InterPro" id="IPR000700">
    <property type="entry name" value="PAS-assoc_C"/>
</dbReference>
<evidence type="ECO:0000256" key="5">
    <source>
        <dbReference type="SAM" id="Coils"/>
    </source>
</evidence>
<dbReference type="PROSITE" id="PS00675">
    <property type="entry name" value="SIGMA54_INTERACT_1"/>
    <property type="match status" value="1"/>
</dbReference>
<name>A0A239J6E9_9FIRM</name>
<feature type="coiled-coil region" evidence="5">
    <location>
        <begin position="122"/>
        <end position="156"/>
    </location>
</feature>